<dbReference type="Proteomes" id="UP000307956">
    <property type="component" value="Unassembled WGS sequence"/>
</dbReference>
<feature type="domain" description="DnaJ homologue subfamily C member 28 conserved" evidence="1">
    <location>
        <begin position="7"/>
        <end position="73"/>
    </location>
</feature>
<dbReference type="OrthoDB" id="9798476at2"/>
<protein>
    <submittedName>
        <fullName evidence="2">DUF1992 domain-containing protein</fullName>
    </submittedName>
</protein>
<sequence length="102" mass="11385">MNVFDILAEQRILEALRRGELDGLPGAGRPLDLTEDPFVPPEQRMMNHVLRNAGVAPAEAGLRREIAALRAQIATLPAGEARDELRRRLAWLILQLGERQRG</sequence>
<dbReference type="Pfam" id="PF09350">
    <property type="entry name" value="DJC28_CD"/>
    <property type="match status" value="1"/>
</dbReference>
<dbReference type="EMBL" id="SSOD01000002">
    <property type="protein sequence ID" value="THF64116.1"/>
    <property type="molecule type" value="Genomic_DNA"/>
</dbReference>
<dbReference type="AlphaFoldDB" id="A0A4V3WBQ0"/>
<comment type="caution">
    <text evidence="2">The sequence shown here is derived from an EMBL/GenBank/DDBJ whole genome shotgun (WGS) entry which is preliminary data.</text>
</comment>
<dbReference type="PANTHER" id="PTHR39158:SF1">
    <property type="entry name" value="DNAJ HOMOLOG SUBFAMILY C MEMBER 28"/>
    <property type="match status" value="1"/>
</dbReference>
<proteinExistence type="predicted"/>
<accession>A0A4V3WBQ0</accession>
<dbReference type="RefSeq" id="WP_136383307.1">
    <property type="nucleotide sequence ID" value="NZ_SSOD01000002.1"/>
</dbReference>
<dbReference type="PANTHER" id="PTHR39158">
    <property type="entry name" value="OS08G0560600 PROTEIN"/>
    <property type="match status" value="1"/>
</dbReference>
<name>A0A4V3WBQ0_9RHOO</name>
<dbReference type="InterPro" id="IPR052573">
    <property type="entry name" value="DnaJ_C_subfamily_28"/>
</dbReference>
<evidence type="ECO:0000313" key="2">
    <source>
        <dbReference type="EMBL" id="THF64116.1"/>
    </source>
</evidence>
<dbReference type="InterPro" id="IPR018961">
    <property type="entry name" value="DnaJ_homolog_subfam-C_membr-28"/>
</dbReference>
<evidence type="ECO:0000259" key="1">
    <source>
        <dbReference type="Pfam" id="PF09350"/>
    </source>
</evidence>
<gene>
    <name evidence="2" type="ORF">E6O51_01980</name>
</gene>
<organism evidence="2 3">
    <name type="scientific">Pseudothauera rhizosphaerae</name>
    <dbReference type="NCBI Taxonomy" id="2565932"/>
    <lineage>
        <taxon>Bacteria</taxon>
        <taxon>Pseudomonadati</taxon>
        <taxon>Pseudomonadota</taxon>
        <taxon>Betaproteobacteria</taxon>
        <taxon>Rhodocyclales</taxon>
        <taxon>Zoogloeaceae</taxon>
        <taxon>Pseudothauera</taxon>
    </lineage>
</organism>
<evidence type="ECO:0000313" key="3">
    <source>
        <dbReference type="Proteomes" id="UP000307956"/>
    </source>
</evidence>
<reference evidence="2 3" key="1">
    <citation type="submission" date="2019-04" db="EMBL/GenBank/DDBJ databases">
        <title>Azoarcus rhizosphaerae sp. nov. isolated from rhizosphere of Ficus religiosa.</title>
        <authorList>
            <person name="Lin S.-Y."/>
            <person name="Hameed A."/>
            <person name="Hsu Y.-H."/>
            <person name="Young C.-C."/>
        </authorList>
    </citation>
    <scope>NUCLEOTIDE SEQUENCE [LARGE SCALE GENOMIC DNA]</scope>
    <source>
        <strain evidence="2 3">CC-YHH848</strain>
    </source>
</reference>
<keyword evidence="3" id="KW-1185">Reference proteome</keyword>